<sequence length="485" mass="53489">MPPPRPSKTDPINIVGAGIFGLSTALHLARRGYKDVTVFDKQPYDTTEYSYFKGCDAASADSNKIIRSAYGSQTEYQQLSTEAIVSWKQWNSDLETGVDVPPGMSSEDRVFIQCGSLSLTDGEELPEFEKATVQNMEAAGHHDTQLITTDPKHCEMAEGRGLRRVMDPFQRIARGRPNVGVLDSTGGVAIADKACRVALHKARNLGAKFVFGPSLGAFDQLLADSNGQNIGIKTKDGQPHLAKLTIMACGGWTPSLLPELDGICEATAGSVIIYKIPRGSQLWDRFSAENFTTWLWKVRDGAEGGLYGFPRDENGYLKLGYRGTKYTNPEKQADGNERSIPITRWSEDRRLKQIPSKAMEVLRRFVKEYLPELDEEGIEIATTRICWYTDSFDNHFLIDHVPGKQGLFVATGGSGHAFKYLPNVGNLVVDVIEGVGCSRPAVKAWRWRTLGDQTPSNVLMEGTHSSRALGNVSLVDERGQSRARL</sequence>
<dbReference type="PANTHER" id="PTHR10961">
    <property type="entry name" value="PEROXISOMAL SARCOSINE OXIDASE"/>
    <property type="match status" value="1"/>
</dbReference>
<comment type="caution">
    <text evidence="7">The sequence shown here is derived from an EMBL/GenBank/DDBJ whole genome shotgun (WGS) entry which is preliminary data.</text>
</comment>
<name>A0A9W8WSY8_9PLEO</name>
<gene>
    <name evidence="7" type="ORF">N0V87_008497</name>
</gene>
<dbReference type="GO" id="GO:0008115">
    <property type="term" value="F:sarcosine oxidase activity"/>
    <property type="evidence" value="ECO:0007669"/>
    <property type="project" value="TreeGrafter"/>
</dbReference>
<dbReference type="Pfam" id="PF01266">
    <property type="entry name" value="DAO"/>
    <property type="match status" value="1"/>
</dbReference>
<dbReference type="InterPro" id="IPR036188">
    <property type="entry name" value="FAD/NAD-bd_sf"/>
</dbReference>
<dbReference type="Gene3D" id="3.30.9.10">
    <property type="entry name" value="D-Amino Acid Oxidase, subunit A, domain 2"/>
    <property type="match status" value="1"/>
</dbReference>
<keyword evidence="4" id="KW-0274">FAD</keyword>
<comment type="similarity">
    <text evidence="2">Belongs to the MSOX/MTOX family.</text>
</comment>
<dbReference type="EMBL" id="JAPEUV010000122">
    <property type="protein sequence ID" value="KAJ4332322.1"/>
    <property type="molecule type" value="Genomic_DNA"/>
</dbReference>
<keyword evidence="5" id="KW-0560">Oxidoreductase</keyword>
<keyword evidence="3" id="KW-0285">Flavoprotein</keyword>
<evidence type="ECO:0000256" key="5">
    <source>
        <dbReference type="ARBA" id="ARBA00023002"/>
    </source>
</evidence>
<accession>A0A9W8WSY8</accession>
<organism evidence="7 8">
    <name type="scientific">Didymella glomerata</name>
    <dbReference type="NCBI Taxonomy" id="749621"/>
    <lineage>
        <taxon>Eukaryota</taxon>
        <taxon>Fungi</taxon>
        <taxon>Dikarya</taxon>
        <taxon>Ascomycota</taxon>
        <taxon>Pezizomycotina</taxon>
        <taxon>Dothideomycetes</taxon>
        <taxon>Pleosporomycetidae</taxon>
        <taxon>Pleosporales</taxon>
        <taxon>Pleosporineae</taxon>
        <taxon>Didymellaceae</taxon>
        <taxon>Didymella</taxon>
    </lineage>
</organism>
<dbReference type="AlphaFoldDB" id="A0A9W8WSY8"/>
<feature type="domain" description="FAD dependent oxidoreductase" evidence="6">
    <location>
        <begin position="14"/>
        <end position="430"/>
    </location>
</feature>
<evidence type="ECO:0000256" key="3">
    <source>
        <dbReference type="ARBA" id="ARBA00022630"/>
    </source>
</evidence>
<dbReference type="OrthoDB" id="2219495at2759"/>
<dbReference type="Proteomes" id="UP001140562">
    <property type="component" value="Unassembled WGS sequence"/>
</dbReference>
<proteinExistence type="inferred from homology"/>
<evidence type="ECO:0000313" key="8">
    <source>
        <dbReference type="Proteomes" id="UP001140562"/>
    </source>
</evidence>
<dbReference type="GO" id="GO:0050660">
    <property type="term" value="F:flavin adenine dinucleotide binding"/>
    <property type="evidence" value="ECO:0007669"/>
    <property type="project" value="InterPro"/>
</dbReference>
<dbReference type="InterPro" id="IPR006076">
    <property type="entry name" value="FAD-dep_OxRdtase"/>
</dbReference>
<dbReference type="PANTHER" id="PTHR10961:SF15">
    <property type="entry name" value="FAD DEPENDENT OXIDOREDUCTASE DOMAIN-CONTAINING PROTEIN"/>
    <property type="match status" value="1"/>
</dbReference>
<comment type="cofactor">
    <cofactor evidence="1">
        <name>FAD</name>
        <dbReference type="ChEBI" id="CHEBI:57692"/>
    </cofactor>
</comment>
<reference evidence="7" key="1">
    <citation type="submission" date="2022-10" db="EMBL/GenBank/DDBJ databases">
        <title>Tapping the CABI collections for fungal endophytes: first genome assemblies for Collariella, Neodidymelliopsis, Ascochyta clinopodiicola, Didymella pomorum, Didymosphaeria variabile, Neocosmospora piperis and Neocucurbitaria cava.</title>
        <authorList>
            <person name="Hill R."/>
        </authorList>
    </citation>
    <scope>NUCLEOTIDE SEQUENCE</scope>
    <source>
        <strain evidence="7">IMI 360193</strain>
    </source>
</reference>
<evidence type="ECO:0000256" key="1">
    <source>
        <dbReference type="ARBA" id="ARBA00001974"/>
    </source>
</evidence>
<dbReference type="InterPro" id="IPR045170">
    <property type="entry name" value="MTOX"/>
</dbReference>
<evidence type="ECO:0000313" key="7">
    <source>
        <dbReference type="EMBL" id="KAJ4332322.1"/>
    </source>
</evidence>
<protein>
    <recommendedName>
        <fullName evidence="6">FAD dependent oxidoreductase domain-containing protein</fullName>
    </recommendedName>
</protein>
<dbReference type="SUPFAM" id="SSF54373">
    <property type="entry name" value="FAD-linked reductases, C-terminal domain"/>
    <property type="match status" value="1"/>
</dbReference>
<dbReference type="Gene3D" id="3.50.50.60">
    <property type="entry name" value="FAD/NAD(P)-binding domain"/>
    <property type="match status" value="1"/>
</dbReference>
<evidence type="ECO:0000259" key="6">
    <source>
        <dbReference type="Pfam" id="PF01266"/>
    </source>
</evidence>
<dbReference type="SUPFAM" id="SSF51905">
    <property type="entry name" value="FAD/NAD(P)-binding domain"/>
    <property type="match status" value="1"/>
</dbReference>
<evidence type="ECO:0000256" key="2">
    <source>
        <dbReference type="ARBA" id="ARBA00010989"/>
    </source>
</evidence>
<keyword evidence="8" id="KW-1185">Reference proteome</keyword>
<evidence type="ECO:0000256" key="4">
    <source>
        <dbReference type="ARBA" id="ARBA00022827"/>
    </source>
</evidence>